<dbReference type="PROSITE" id="PS51208">
    <property type="entry name" value="AUTOTRANSPORTER"/>
    <property type="match status" value="1"/>
</dbReference>
<evidence type="ECO:0000256" key="2">
    <source>
        <dbReference type="SAM" id="SignalP"/>
    </source>
</evidence>
<feature type="signal peptide" evidence="2">
    <location>
        <begin position="1"/>
        <end position="23"/>
    </location>
</feature>
<keyword evidence="1 2" id="KW-0732">Signal</keyword>
<dbReference type="InterPro" id="IPR005546">
    <property type="entry name" value="Autotransporte_beta"/>
</dbReference>
<feature type="domain" description="Autotransporter" evidence="3">
    <location>
        <begin position="1852"/>
        <end position="2128"/>
    </location>
</feature>
<evidence type="ECO:0000259" key="3">
    <source>
        <dbReference type="PROSITE" id="PS51208"/>
    </source>
</evidence>
<evidence type="ECO:0000313" key="4">
    <source>
        <dbReference type="EMBL" id="MBB2176643.1"/>
    </source>
</evidence>
<organism evidence="4 5">
    <name type="scientific">Gluconacetobacter johannae</name>
    <dbReference type="NCBI Taxonomy" id="112140"/>
    <lineage>
        <taxon>Bacteria</taxon>
        <taxon>Pseudomonadati</taxon>
        <taxon>Pseudomonadota</taxon>
        <taxon>Alphaproteobacteria</taxon>
        <taxon>Acetobacterales</taxon>
        <taxon>Acetobacteraceae</taxon>
        <taxon>Gluconacetobacter</taxon>
    </lineage>
</organism>
<dbReference type="SMART" id="SM00869">
    <property type="entry name" value="Autotransporter"/>
    <property type="match status" value="1"/>
</dbReference>
<dbReference type="SUPFAM" id="SSF103515">
    <property type="entry name" value="Autotransporter"/>
    <property type="match status" value="1"/>
</dbReference>
<dbReference type="InterPro" id="IPR011050">
    <property type="entry name" value="Pectin_lyase_fold/virulence"/>
</dbReference>
<name>A0A7W4J8H2_9PROT</name>
<dbReference type="NCBIfam" id="TIGR01414">
    <property type="entry name" value="autotrans_barl"/>
    <property type="match status" value="1"/>
</dbReference>
<evidence type="ECO:0000256" key="1">
    <source>
        <dbReference type="ARBA" id="ARBA00022729"/>
    </source>
</evidence>
<keyword evidence="5" id="KW-1185">Reference proteome</keyword>
<reference evidence="4 5" key="1">
    <citation type="submission" date="2020-04" db="EMBL/GenBank/DDBJ databases">
        <title>Description of novel Gluconacetobacter.</title>
        <authorList>
            <person name="Sombolestani A."/>
        </authorList>
    </citation>
    <scope>NUCLEOTIDE SEQUENCE [LARGE SCALE GENOMIC DNA]</scope>
    <source>
        <strain evidence="4 5">LMG 21312</strain>
    </source>
</reference>
<evidence type="ECO:0000313" key="5">
    <source>
        <dbReference type="Proteomes" id="UP000561066"/>
    </source>
</evidence>
<dbReference type="InterPro" id="IPR006315">
    <property type="entry name" value="OM_autotransptr_brl_dom"/>
</dbReference>
<dbReference type="InterPro" id="IPR013425">
    <property type="entry name" value="Autotrns_rpt"/>
</dbReference>
<gene>
    <name evidence="4" type="ORF">HLH21_12025</name>
</gene>
<comment type="caution">
    <text evidence="4">The sequence shown here is derived from an EMBL/GenBank/DDBJ whole genome shotgun (WGS) entry which is preliminary data.</text>
</comment>
<dbReference type="RefSeq" id="WP_182943995.1">
    <property type="nucleotide sequence ID" value="NZ_JABEQH010000016.1"/>
</dbReference>
<protein>
    <submittedName>
        <fullName evidence="4">Autotransporter domain-containing protein</fullName>
    </submittedName>
</protein>
<dbReference type="Pfam" id="PF03797">
    <property type="entry name" value="Autotransporter"/>
    <property type="match status" value="1"/>
</dbReference>
<dbReference type="Gene3D" id="2.160.20.20">
    <property type="match status" value="2"/>
</dbReference>
<dbReference type="NCBIfam" id="TIGR02601">
    <property type="entry name" value="autotrns_rpt"/>
    <property type="match status" value="5"/>
</dbReference>
<accession>A0A7W4J8H2</accession>
<dbReference type="GO" id="GO:0019867">
    <property type="term" value="C:outer membrane"/>
    <property type="evidence" value="ECO:0007669"/>
    <property type="project" value="InterPro"/>
</dbReference>
<dbReference type="EMBL" id="JABEQH010000016">
    <property type="protein sequence ID" value="MBB2176643.1"/>
    <property type="molecule type" value="Genomic_DNA"/>
</dbReference>
<sequence length="2128" mass="203369">MARAFRLALVTSPFATLSPAAFAQTLPSDYLFAITDGSAPNTVSYTTAGNYQTYTTSFTAQETGTNYVLFAFRNDPDYWTFGDVSLTAQGSSTNLLNNPYFLSGGAISDLNNLQAPAEWGVVYQNGTVPNAAGEWNAPTSSAGPSTPSIENSTAGSWYDGAVGSFDGIYQGINLVAGDSYTLSFTASSGEAADSSSVQLGVYTGSCVSLTSGTSCVPDNSGFAVSATPAEAANAGSPGVAMTTRQNAAGLASTPASILPVFDGGTLVLDGTPLTPYTFSITGNNGSIDLAGQSATISNPISDALVGTPGGLTITNSGSGGALTLSGANSYTGGTTIASGAGLNLSGSVAGAVANAGTLTLDGGAVGGTVTNNGALSVTANGGSVGSLTGSGAGTLNGNLTLTNAADTYAGALSGTGGLTLSGGSETLTGTNTYTGGTTINAGTLTGTTASFGSGAITNNGTLDISQNTDGILLNAVSGSGALVKDGSGTVTLAGPMSYTGGTVVNSGTLAMSGFPNVLSPGSMTVNGTLDVSGVLGGMPVTSLSGSGVVALGSRNLTLSHASGTFSGTITDGGIAGGTGGSLTLSDGTETLTGTNTYTGATAINGGTLALSGSGSIAASTGLLVSPVGTFDISGTTNGASVSGLTSFGTTALGGKTLTLTGMGTGTAGPPFSGPAMTLAGGVTATPQNMLIGAITDGGIAGGTGGGLTLASGSATGTVATILSTTGTYTGLTTIGSGTALIAGQGLGGSPISFASSSGVVDHGIFDISINGGVTFSADESTATFGAETTSVTSLSGDGIVSLGSQNLTLTGASGTFSGTITDDSLASQAVASSSACQSAFGSSTCVMTGGGSLTLAGGTETLSGTNTYTGGTTIASGAGLNLSGSVVGAVANAGTLTLDGGIVGGTVTDSGALTVTGNGGSAGSLAGNGTASLAGTLMLTNAADSFSGDASGTGGLTIAGGNETLTGANSYTGGTTIASGAGLNLSGSVAGAVANAGTLTLDGGIVGGTVTDSGALSVTANGGSAGSLAGSGAGTLNGNLTLTNASDTYAGALSGIGGLTLLGGTETLTGTNTYTGPTAINGGTLALSGSGSIAASTGLLVSPVGTFDISGTTNGASVSGLTSFGTTALGGKTLTLTGTAGSSDPVVTLAGGVMATLQNMLTGAITDGGIAGGTGGGLTLASGSATGTVATLLSATETYTGLTTIGSGTALIAAPTLGGTPTSFASSSGVVDHGIFDISINGGVTFSADRSTATFGAETTSVTSLSGDGIVSLGNQNLTLTGASGTFSGTITDDSLASRAVASSSACQNVFGPPTPTCAMTGGGSLTLAGGTETLSGTNTYTGGTTIASGAGLTLSGSVVGAVANAGTLTLDGGTVGGTVTDNGALTVTANGGSVGSLAGSGAGTLNGNLTLTNASDTYAGALSGIGGLTLAGGNETLSGANSYSGGTTIRSGTLTGTTASFGSGAIVDNGTLELSQDRDGTLANTVSGTGSLTKSGTGNVTLAAANSYTGGTRLADGTLTLTNESAIGTGTLNMAEGTRIVLAGSDLTLHNAIILNGDPTIDVASGTATLAGQISDGTAAGDIVKTGTGTLVLNGDSTYSRGTEIAGGTLQVDGNLVSPVVADSGATLSGTGSVGATTINSGATLSPAGNGSVGTLRVNGDLTLATGSNYVVSVNSAGAHDAVQVSGHVTLGQGTVTVLAADGAWNITQPNTIISAAGGASGTFGSVVSNFAFLNSAVTAGTGGIVVTLQRNGLDFSGVGTTRNQVATGEALDGVTSGALYNALVQTDAATARHALTALSGEIHASARTALIQDSYYVRDAAVERLRGAECAPGAASGMKTASGNGAGAACGAEQVSLWMQDYGSFGHNAGSANASGMGHSTGGFVLGADAPVLGWHVGGLVGYGHTSFDSGAVSSYGHSSNVSLGGYAGTHWGRLALRMGASYTWNMLSMTRNVGFMGFSDRLNTDYNGGTAQAFGDLGYRFDLGPAMVEPFANVAYVNLHTNGYTEHGGAAALAGRATDTGVTYSTFGARFASTFRVGAVALTPNATLGYRHAFGLTVPTLHQAFVTGGAAFDVAGVPLSTDAALLKAGLQAKLTDRLDVGVSYIGQYGDHSTDSGLTGNVKVKF</sequence>
<dbReference type="SUPFAM" id="SSF51126">
    <property type="entry name" value="Pectin lyase-like"/>
    <property type="match status" value="3"/>
</dbReference>
<dbReference type="InterPro" id="IPR012332">
    <property type="entry name" value="Autotransporter_pectin_lyase_C"/>
</dbReference>
<proteinExistence type="predicted"/>
<feature type="chain" id="PRO_5030719009" evidence="2">
    <location>
        <begin position="24"/>
        <end position="2128"/>
    </location>
</feature>
<dbReference type="InterPro" id="IPR036709">
    <property type="entry name" value="Autotransporte_beta_dom_sf"/>
</dbReference>
<dbReference type="Gene3D" id="2.40.128.130">
    <property type="entry name" value="Autotransporter beta-domain"/>
    <property type="match status" value="1"/>
</dbReference>
<dbReference type="Pfam" id="PF12951">
    <property type="entry name" value="PATR"/>
    <property type="match status" value="8"/>
</dbReference>
<dbReference type="Proteomes" id="UP000561066">
    <property type="component" value="Unassembled WGS sequence"/>
</dbReference>